<dbReference type="AlphaFoldDB" id="A0A3B4ZQF8"/>
<dbReference type="GO" id="GO:0005813">
    <property type="term" value="C:centrosome"/>
    <property type="evidence" value="ECO:0007669"/>
    <property type="project" value="TreeGrafter"/>
</dbReference>
<protein>
    <submittedName>
        <fullName evidence="2 4">Speriolin-like protein</fullName>
    </submittedName>
</protein>
<evidence type="ECO:0000313" key="4">
    <source>
        <dbReference type="RefSeq" id="XP_008283928.1"/>
    </source>
</evidence>
<evidence type="ECO:0000259" key="1">
    <source>
        <dbReference type="Pfam" id="PF15059"/>
    </source>
</evidence>
<proteinExistence type="predicted"/>
<dbReference type="RefSeq" id="XP_008283928.1">
    <property type="nucleotide sequence ID" value="XM_008285706.1"/>
</dbReference>
<dbReference type="Pfam" id="PF15059">
    <property type="entry name" value="Speriolin_C"/>
    <property type="match status" value="1"/>
</dbReference>
<keyword evidence="3" id="KW-1185">Reference proteome</keyword>
<dbReference type="OrthoDB" id="6114770at2759"/>
<dbReference type="Ensembl" id="ENSSPAT00000010645.1">
    <property type="protein sequence ID" value="ENSSPAP00000010465.1"/>
    <property type="gene ID" value="ENSSPAG00000007965.1"/>
</dbReference>
<name>A0A3B4ZQF8_9TELE</name>
<evidence type="ECO:0000313" key="2">
    <source>
        <dbReference type="Ensembl" id="ENSSPAP00000010465.1"/>
    </source>
</evidence>
<feature type="domain" description="Speriolin C-terminal" evidence="1">
    <location>
        <begin position="126"/>
        <end position="272"/>
    </location>
</feature>
<dbReference type="STRING" id="144197.ENSSPAP00000010465"/>
<organism evidence="2">
    <name type="scientific">Stegastes partitus</name>
    <name type="common">bicolor damselfish</name>
    <dbReference type="NCBI Taxonomy" id="144197"/>
    <lineage>
        <taxon>Eukaryota</taxon>
        <taxon>Metazoa</taxon>
        <taxon>Chordata</taxon>
        <taxon>Craniata</taxon>
        <taxon>Vertebrata</taxon>
        <taxon>Euteleostomi</taxon>
        <taxon>Actinopterygii</taxon>
        <taxon>Neopterygii</taxon>
        <taxon>Teleostei</taxon>
        <taxon>Neoteleostei</taxon>
        <taxon>Acanthomorphata</taxon>
        <taxon>Ovalentaria</taxon>
        <taxon>Pomacentridae</taxon>
        <taxon>Stegastes</taxon>
    </lineage>
</organism>
<sequence length="272" mass="31689">MDLEQTCAALHLKSDQLRQEFDELKSWLSVVKENMDLRDKMQSSNGDTLVTMTASEAKSFNEWQNERQFRSEVQQTTARQEQRTSSPIDFKSFIQSSMHTDTNEKVELQSCQPEFPLEVKGPDRLFGEISYQLDMRIMSYVFQGQKRFYGFTVLNIAEKIIEVSTHPLTGKLDEGYRLYLSQRYAELMERLSQLGYKAALHPRFTEFIVNTYSILMSRPGEYSPQEVDYNNPDFLRKLILTSAPEKLQKDLLLVLTCLCSMAKRDGKPLLFW</sequence>
<dbReference type="PANTHER" id="PTHR22192:SF17">
    <property type="entry name" value="SPERIOLIN-LIKE PROTEIN"/>
    <property type="match status" value="1"/>
</dbReference>
<dbReference type="GeneID" id="103360061"/>
<reference evidence="4" key="2">
    <citation type="submission" date="2025-04" db="UniProtKB">
        <authorList>
            <consortium name="RefSeq"/>
        </authorList>
    </citation>
    <scope>IDENTIFICATION</scope>
</reference>
<accession>A0A3B4ZQF8</accession>
<gene>
    <name evidence="4" type="primary">LOC103360061</name>
</gene>
<dbReference type="PANTHER" id="PTHR22192">
    <property type="entry name" value="SPERIOLIN"/>
    <property type="match status" value="1"/>
</dbReference>
<evidence type="ECO:0000313" key="3">
    <source>
        <dbReference type="Proteomes" id="UP000694891"/>
    </source>
</evidence>
<dbReference type="GeneTree" id="ENSGT00520000055666"/>
<dbReference type="InterPro" id="IPR026715">
    <property type="entry name" value="SPATC1"/>
</dbReference>
<dbReference type="InterPro" id="IPR029384">
    <property type="entry name" value="Speriolin_C"/>
</dbReference>
<dbReference type="Proteomes" id="UP000694891">
    <property type="component" value="Unplaced"/>
</dbReference>
<reference evidence="2" key="1">
    <citation type="submission" date="2023-09" db="UniProtKB">
        <authorList>
            <consortium name="Ensembl"/>
        </authorList>
    </citation>
    <scope>IDENTIFICATION</scope>
</reference>